<dbReference type="RefSeq" id="WP_092616981.1">
    <property type="nucleotide sequence ID" value="NZ_FNCV01000003.1"/>
</dbReference>
<evidence type="ECO:0000259" key="1">
    <source>
        <dbReference type="Pfam" id="PF21839"/>
    </source>
</evidence>
<proteinExistence type="predicted"/>
<dbReference type="Proteomes" id="UP000217076">
    <property type="component" value="Unassembled WGS sequence"/>
</dbReference>
<dbReference type="Pfam" id="PF21839">
    <property type="entry name" value="DUF6898"/>
    <property type="match status" value="1"/>
</dbReference>
<protein>
    <recommendedName>
        <fullName evidence="1">DUF6898 domain-containing protein</fullName>
    </recommendedName>
</protein>
<feature type="domain" description="DUF6898" evidence="1">
    <location>
        <begin position="12"/>
        <end position="65"/>
    </location>
</feature>
<keyword evidence="3" id="KW-1185">Reference proteome</keyword>
<reference evidence="3" key="1">
    <citation type="submission" date="2016-10" db="EMBL/GenBank/DDBJ databases">
        <authorList>
            <person name="Varghese N."/>
            <person name="Submissions S."/>
        </authorList>
    </citation>
    <scope>NUCLEOTIDE SEQUENCE [LARGE SCALE GENOMIC DNA]</scope>
    <source>
        <strain evidence="3">930I</strain>
    </source>
</reference>
<dbReference type="OrthoDB" id="8454594at2"/>
<gene>
    <name evidence="2" type="ORF">SAMN05421742_103188</name>
</gene>
<sequence length="75" mass="8025">MSRHPGYSPTGRQVLFEFVYQGAYVKVSAIDPETGTEVSIVGDPTRGREALKWVAANKLAYVLKRGGAKGGGATR</sequence>
<evidence type="ECO:0000313" key="3">
    <source>
        <dbReference type="Proteomes" id="UP000217076"/>
    </source>
</evidence>
<dbReference type="EMBL" id="FNCV01000003">
    <property type="protein sequence ID" value="SDG91461.1"/>
    <property type="molecule type" value="Genomic_DNA"/>
</dbReference>
<organism evidence="2 3">
    <name type="scientific">Roseospirillum parvum</name>
    <dbReference type="NCBI Taxonomy" id="83401"/>
    <lineage>
        <taxon>Bacteria</taxon>
        <taxon>Pseudomonadati</taxon>
        <taxon>Pseudomonadota</taxon>
        <taxon>Alphaproteobacteria</taxon>
        <taxon>Rhodospirillales</taxon>
        <taxon>Rhodospirillaceae</taxon>
        <taxon>Roseospirillum</taxon>
    </lineage>
</organism>
<name>A0A1G7Y4U6_9PROT</name>
<evidence type="ECO:0000313" key="2">
    <source>
        <dbReference type="EMBL" id="SDG91461.1"/>
    </source>
</evidence>
<dbReference type="AlphaFoldDB" id="A0A1G7Y4U6"/>
<dbReference type="STRING" id="83401.SAMN05421742_103188"/>
<dbReference type="InterPro" id="IPR054193">
    <property type="entry name" value="DUF6898"/>
</dbReference>
<accession>A0A1G7Y4U6</accession>